<dbReference type="RefSeq" id="XP_018154002.1">
    <property type="nucleotide sequence ID" value="XM_018307161.1"/>
</dbReference>
<dbReference type="GeneID" id="28871268"/>
<reference evidence="5" key="1">
    <citation type="journal article" date="2017" name="BMC Genomics">
        <title>Gapless genome assembly of Colletotrichum higginsianum reveals chromosome structure and association of transposable elements with secondary metabolite gene clusters.</title>
        <authorList>
            <person name="Dallery J.-F."/>
            <person name="Lapalu N."/>
            <person name="Zampounis A."/>
            <person name="Pigne S."/>
            <person name="Luyten I."/>
            <person name="Amselem J."/>
            <person name="Wittenberg A.H.J."/>
            <person name="Zhou S."/>
            <person name="de Queiroz M.V."/>
            <person name="Robin G.P."/>
            <person name="Auger A."/>
            <person name="Hainaut M."/>
            <person name="Henrissat B."/>
            <person name="Kim K.-T."/>
            <person name="Lee Y.-H."/>
            <person name="Lespinet O."/>
            <person name="Schwartz D.C."/>
            <person name="Thon M.R."/>
            <person name="O'Connell R.J."/>
        </authorList>
    </citation>
    <scope>NUCLEOTIDE SEQUENCE [LARGE SCALE GENOMIC DNA]</scope>
    <source>
        <strain evidence="5">IMI 349063</strain>
    </source>
</reference>
<dbReference type="GO" id="GO:0043386">
    <property type="term" value="P:mycotoxin biosynthetic process"/>
    <property type="evidence" value="ECO:0007669"/>
    <property type="project" value="InterPro"/>
</dbReference>
<comment type="pathway">
    <text evidence="1">Mycotoxin biosynthesis.</text>
</comment>
<keyword evidence="3" id="KW-1133">Transmembrane helix</keyword>
<dbReference type="PANTHER" id="PTHR33365">
    <property type="entry name" value="YALI0B05434P"/>
    <property type="match status" value="1"/>
</dbReference>
<dbReference type="PANTHER" id="PTHR33365:SF4">
    <property type="entry name" value="CYCLOCHLOROTINE BIOSYNTHESIS PROTEIN O"/>
    <property type="match status" value="1"/>
</dbReference>
<evidence type="ECO:0000256" key="3">
    <source>
        <dbReference type="SAM" id="Phobius"/>
    </source>
</evidence>
<dbReference type="AlphaFoldDB" id="A0A1B7Y0F7"/>
<sequence>MGEEENDELLSKEVGEDASKEAGQFRKQIASSVIRKIIEYFPWALSFLLAVALVIVTTWKLHPPTNSYAAGWYTEMPAARSLIQVILDGQPNEIQHDGDEFVPPVREYVGKPTPEMDNAWDKLEAPIILELEKDEIGTFAPLLMRSPKNNTKYLSGIQVIHQLHCLNAVRKGVYQDFYGIPDKHQLLHMDHCIDLIRTVLQCNSDLTPTLYTSRIDHGLLGKPRTHTCRNFEPILKWATERKYALE</sequence>
<dbReference type="InterPro" id="IPR021765">
    <property type="entry name" value="UstYa-like"/>
</dbReference>
<protein>
    <submittedName>
        <fullName evidence="4">Tat pathway signal sequence</fullName>
    </submittedName>
</protein>
<evidence type="ECO:0000256" key="2">
    <source>
        <dbReference type="ARBA" id="ARBA00035112"/>
    </source>
</evidence>
<dbReference type="Pfam" id="PF11807">
    <property type="entry name" value="UstYa"/>
    <property type="match status" value="1"/>
</dbReference>
<organism evidence="4 5">
    <name type="scientific">Colletotrichum higginsianum (strain IMI 349063)</name>
    <name type="common">Crucifer anthracnose fungus</name>
    <dbReference type="NCBI Taxonomy" id="759273"/>
    <lineage>
        <taxon>Eukaryota</taxon>
        <taxon>Fungi</taxon>
        <taxon>Dikarya</taxon>
        <taxon>Ascomycota</taxon>
        <taxon>Pezizomycotina</taxon>
        <taxon>Sordariomycetes</taxon>
        <taxon>Hypocreomycetidae</taxon>
        <taxon>Glomerellales</taxon>
        <taxon>Glomerellaceae</taxon>
        <taxon>Colletotrichum</taxon>
        <taxon>Colletotrichum destructivum species complex</taxon>
    </lineage>
</organism>
<feature type="transmembrane region" description="Helical" evidence="3">
    <location>
        <begin position="40"/>
        <end position="59"/>
    </location>
</feature>
<comment type="similarity">
    <text evidence="2">Belongs to the ustYa family.</text>
</comment>
<keyword evidence="5" id="KW-1185">Reference proteome</keyword>
<keyword evidence="3" id="KW-0812">Transmembrane</keyword>
<evidence type="ECO:0000256" key="1">
    <source>
        <dbReference type="ARBA" id="ARBA00004685"/>
    </source>
</evidence>
<keyword evidence="3" id="KW-0472">Membrane</keyword>
<proteinExistence type="inferred from homology"/>
<comment type="caution">
    <text evidence="4">The sequence shown here is derived from an EMBL/GenBank/DDBJ whole genome shotgun (WGS) entry which is preliminary data.</text>
</comment>
<accession>A0A1B7Y0F7</accession>
<dbReference type="EMBL" id="LTAN01000008">
    <property type="protein sequence ID" value="OBR05484.1"/>
    <property type="molecule type" value="Genomic_DNA"/>
</dbReference>
<dbReference type="VEuPathDB" id="FungiDB:CH63R_12187"/>
<name>A0A1B7Y0F7_COLHI</name>
<dbReference type="Proteomes" id="UP000092177">
    <property type="component" value="Chromosome 8"/>
</dbReference>
<evidence type="ECO:0000313" key="4">
    <source>
        <dbReference type="EMBL" id="OBR05484.1"/>
    </source>
</evidence>
<evidence type="ECO:0000313" key="5">
    <source>
        <dbReference type="Proteomes" id="UP000092177"/>
    </source>
</evidence>
<gene>
    <name evidence="4" type="ORF">CH63R_12187</name>
</gene>
<dbReference type="KEGG" id="chig:CH63R_12187"/>